<protein>
    <submittedName>
        <fullName evidence="2">Uncharacterized protein</fullName>
    </submittedName>
</protein>
<name>A0A937XEU3_UNCW3</name>
<evidence type="ECO:0000313" key="3">
    <source>
        <dbReference type="Proteomes" id="UP000779900"/>
    </source>
</evidence>
<sequence length="201" mass="21400">MKVNRPASIFHRLCSDDRGLAVVEGILVFVLLAGVLLGCVLLGQWGTHLQNSQMGSRLLAFNAGSASLAKFGRAADTATQTLSSSSWDTLAAGLPAGWLNTMFVLPNESYRGRVKGTQRGRLPTAGPSTFSFSPSSVGYFTSSGAATNPWKTTVTDARTTFMGIAYYVGRYRVSPQSIGSKQTIPPAIPVVESIYSRMGGR</sequence>
<feature type="transmembrane region" description="Helical" evidence="1">
    <location>
        <begin position="21"/>
        <end position="45"/>
    </location>
</feature>
<dbReference type="AlphaFoldDB" id="A0A937XEU3"/>
<organism evidence="2 3">
    <name type="scientific">candidate division WOR-3 bacterium</name>
    <dbReference type="NCBI Taxonomy" id="2052148"/>
    <lineage>
        <taxon>Bacteria</taxon>
        <taxon>Bacteria division WOR-3</taxon>
    </lineage>
</organism>
<gene>
    <name evidence="2" type="ORF">FJY68_00785</name>
</gene>
<dbReference type="EMBL" id="VGIR01000002">
    <property type="protein sequence ID" value="MBM3330366.1"/>
    <property type="molecule type" value="Genomic_DNA"/>
</dbReference>
<proteinExistence type="predicted"/>
<keyword evidence="1" id="KW-1133">Transmembrane helix</keyword>
<reference evidence="2" key="1">
    <citation type="submission" date="2019-03" db="EMBL/GenBank/DDBJ databases">
        <title>Lake Tanganyika Metagenome-Assembled Genomes (MAGs).</title>
        <authorList>
            <person name="Tran P."/>
        </authorList>
    </citation>
    <scope>NUCLEOTIDE SEQUENCE</scope>
    <source>
        <strain evidence="2">K_DeepCast_150m_m2_040</strain>
    </source>
</reference>
<evidence type="ECO:0000256" key="1">
    <source>
        <dbReference type="SAM" id="Phobius"/>
    </source>
</evidence>
<comment type="caution">
    <text evidence="2">The sequence shown here is derived from an EMBL/GenBank/DDBJ whole genome shotgun (WGS) entry which is preliminary data.</text>
</comment>
<dbReference type="Proteomes" id="UP000779900">
    <property type="component" value="Unassembled WGS sequence"/>
</dbReference>
<keyword evidence="1" id="KW-0472">Membrane</keyword>
<keyword evidence="1" id="KW-0812">Transmembrane</keyword>
<evidence type="ECO:0000313" key="2">
    <source>
        <dbReference type="EMBL" id="MBM3330366.1"/>
    </source>
</evidence>
<accession>A0A937XEU3</accession>